<dbReference type="InterPro" id="IPR014782">
    <property type="entry name" value="Peptidase_M1_dom"/>
</dbReference>
<dbReference type="GO" id="GO:0008270">
    <property type="term" value="F:zinc ion binding"/>
    <property type="evidence" value="ECO:0007669"/>
    <property type="project" value="InterPro"/>
</dbReference>
<feature type="active site" description="Proton acceptor" evidence="1">
    <location>
        <position position="340"/>
    </location>
</feature>
<keyword evidence="6" id="KW-1185">Reference proteome</keyword>
<dbReference type="SUPFAM" id="SSF55486">
    <property type="entry name" value="Metalloproteases ('zincins'), catalytic domain"/>
    <property type="match status" value="1"/>
</dbReference>
<feature type="binding site" evidence="2">
    <location>
        <position position="362"/>
    </location>
    <ligand>
        <name>Zn(2+)</name>
        <dbReference type="ChEBI" id="CHEBI:29105"/>
        <note>catalytic</note>
    </ligand>
</feature>
<gene>
    <name evidence="5" type="ORF">D0T11_10720</name>
</gene>
<dbReference type="PANTHER" id="PTHR45726">
    <property type="entry name" value="LEUKOTRIENE A-4 HYDROLASE"/>
    <property type="match status" value="1"/>
</dbReference>
<dbReference type="Pfam" id="PF01433">
    <property type="entry name" value="Peptidase_M1"/>
    <property type="match status" value="1"/>
</dbReference>
<evidence type="ECO:0000256" key="3">
    <source>
        <dbReference type="SAM" id="SignalP"/>
    </source>
</evidence>
<comment type="caution">
    <text evidence="5">The sequence shown here is derived from an EMBL/GenBank/DDBJ whole genome shotgun (WGS) entry which is preliminary data.</text>
</comment>
<comment type="cofactor">
    <cofactor evidence="2">
        <name>Zn(2+)</name>
        <dbReference type="ChEBI" id="CHEBI:29105"/>
    </cofactor>
    <text evidence="2">Binds 1 zinc ion per subunit.</text>
</comment>
<keyword evidence="3" id="KW-0732">Signal</keyword>
<accession>A0A418QXW4</accession>
<protein>
    <submittedName>
        <fullName evidence="5">M1 family peptidase</fullName>
    </submittedName>
</protein>
<dbReference type="InterPro" id="IPR034015">
    <property type="entry name" value="M1_LTA4H"/>
</dbReference>
<feature type="signal peptide" evidence="3">
    <location>
        <begin position="1"/>
        <end position="21"/>
    </location>
</feature>
<keyword evidence="2" id="KW-0862">Zinc</keyword>
<dbReference type="CDD" id="cd09603">
    <property type="entry name" value="M1_APN_like"/>
    <property type="match status" value="1"/>
</dbReference>
<sequence length="555" mass="62398">MRLSILLLLAALPGLSRPVAAQLLQAAPTFTRADSLRGHLTALRTCYDINYYHLDVRLDVAGRAIRGSNEFRFTATRDFTRLQFDLFANLTVEKVEYEGQPLPFTREFNAVFVTFPETIRQGRRAAFTVYYGGRPTVAENAPWDGGFVFAAHAGGQPWVATACQGVGGSIWWPCKDHQADEVDSMLISVTVPKGLTDVSNGRLRRTTRLKGGATRFDWFVGNPINNYDVALNVANYAHFQDTYAGELGPLSLDYWVLPENIGKAKKQFGANVQPMLKSMEYWFGPYPFYQDGYKLIETPHLGMEHQSAVAYGNEYQNGYRGQDRSGTGWGLKWDFIIIHESGHEWFGNSITSQDIADMWIHEAFTTYSEALFVESQFGQEAARQYLHGQRRNIRHDAPIIGPYEVNEEGSSDMYDKGSNLLHLIRTSYVPDDARWRALLRGLSRTFYHQTVTTEQIVDYFNQQTGQPLTPVFDQYLRHTSLPVLEVRFPATGPPLARWIAAVPGFALPARIRVRGAAGFVALPLTTTFQPVSLPGLTKENLEVDTGNQYIGVLVE</sequence>
<feature type="domain" description="Peptidase M1 membrane alanine aminopeptidase" evidence="4">
    <location>
        <begin position="334"/>
        <end position="475"/>
    </location>
</feature>
<feature type="binding site" evidence="2">
    <location>
        <position position="343"/>
    </location>
    <ligand>
        <name>Zn(2+)</name>
        <dbReference type="ChEBI" id="CHEBI:29105"/>
        <note>catalytic</note>
    </ligand>
</feature>
<feature type="chain" id="PRO_5019242248" evidence="3">
    <location>
        <begin position="22"/>
        <end position="555"/>
    </location>
</feature>
<organism evidence="5 6">
    <name type="scientific">Hymenobacter rubripertinctus</name>
    <dbReference type="NCBI Taxonomy" id="2029981"/>
    <lineage>
        <taxon>Bacteria</taxon>
        <taxon>Pseudomonadati</taxon>
        <taxon>Bacteroidota</taxon>
        <taxon>Cytophagia</taxon>
        <taxon>Cytophagales</taxon>
        <taxon>Hymenobacteraceae</taxon>
        <taxon>Hymenobacter</taxon>
    </lineage>
</organism>
<evidence type="ECO:0000259" key="4">
    <source>
        <dbReference type="Pfam" id="PF01433"/>
    </source>
</evidence>
<dbReference type="RefSeq" id="WP_119655793.1">
    <property type="nucleotide sequence ID" value="NZ_JBHUOI010000015.1"/>
</dbReference>
<dbReference type="Proteomes" id="UP000284250">
    <property type="component" value="Unassembled WGS sequence"/>
</dbReference>
<evidence type="ECO:0000313" key="6">
    <source>
        <dbReference type="Proteomes" id="UP000284250"/>
    </source>
</evidence>
<dbReference type="Gene3D" id="1.10.390.10">
    <property type="entry name" value="Neutral Protease Domain 2"/>
    <property type="match status" value="1"/>
</dbReference>
<dbReference type="SUPFAM" id="SSF63737">
    <property type="entry name" value="Leukotriene A4 hydrolase N-terminal domain"/>
    <property type="match status" value="1"/>
</dbReference>
<dbReference type="AlphaFoldDB" id="A0A418QXW4"/>
<feature type="binding site" evidence="2">
    <location>
        <position position="339"/>
    </location>
    <ligand>
        <name>Zn(2+)</name>
        <dbReference type="ChEBI" id="CHEBI:29105"/>
        <note>catalytic</note>
    </ligand>
</feature>
<proteinExistence type="predicted"/>
<evidence type="ECO:0000313" key="5">
    <source>
        <dbReference type="EMBL" id="RIY10013.1"/>
    </source>
</evidence>
<keyword evidence="2" id="KW-0479">Metal-binding</keyword>
<dbReference type="GO" id="GO:0008237">
    <property type="term" value="F:metallopeptidase activity"/>
    <property type="evidence" value="ECO:0007669"/>
    <property type="project" value="InterPro"/>
</dbReference>
<dbReference type="EMBL" id="QYCN01000014">
    <property type="protein sequence ID" value="RIY10013.1"/>
    <property type="molecule type" value="Genomic_DNA"/>
</dbReference>
<evidence type="ECO:0000256" key="1">
    <source>
        <dbReference type="PIRSR" id="PIRSR634015-1"/>
    </source>
</evidence>
<dbReference type="OrthoDB" id="100605at2"/>
<feature type="active site" description="Proton donor" evidence="1">
    <location>
        <position position="414"/>
    </location>
</feature>
<dbReference type="PANTHER" id="PTHR45726:SF3">
    <property type="entry name" value="LEUKOTRIENE A-4 HYDROLASE"/>
    <property type="match status" value="1"/>
</dbReference>
<dbReference type="InterPro" id="IPR042097">
    <property type="entry name" value="Aminopeptidase_N-like_N_sf"/>
</dbReference>
<reference evidence="5 6" key="1">
    <citation type="submission" date="2019-01" db="EMBL/GenBank/DDBJ databases">
        <title>Hymenobacter humicola sp. nov., isolated from soils in Antarctica.</title>
        <authorList>
            <person name="Sedlacek I."/>
            <person name="Holochova P."/>
            <person name="Kralova S."/>
            <person name="Pantucek R."/>
            <person name="Stankova E."/>
            <person name="Vrbovska V."/>
            <person name="Kristofova L."/>
            <person name="Svec P."/>
            <person name="Busse H.-J."/>
        </authorList>
    </citation>
    <scope>NUCLEOTIDE SEQUENCE [LARGE SCALE GENOMIC DNA]</scope>
    <source>
        <strain evidence="5 6">CCM 8852</strain>
    </source>
</reference>
<dbReference type="Gene3D" id="2.60.40.1730">
    <property type="entry name" value="tricorn interacting facor f3 domain"/>
    <property type="match status" value="1"/>
</dbReference>
<name>A0A418QXW4_9BACT</name>
<evidence type="ECO:0000256" key="2">
    <source>
        <dbReference type="PIRSR" id="PIRSR634015-3"/>
    </source>
</evidence>
<dbReference type="InterPro" id="IPR027268">
    <property type="entry name" value="Peptidase_M4/M1_CTD_sf"/>
</dbReference>